<accession>A0ABT2YCY3</accession>
<dbReference type="PANTHER" id="PTHR30386">
    <property type="entry name" value="MEMBRANE FUSION SUBUNIT OF EMRAB-TOLC MULTIDRUG EFFLUX PUMP"/>
    <property type="match status" value="1"/>
</dbReference>
<keyword evidence="2" id="KW-1133">Transmembrane helix</keyword>
<sequence length="404" mass="43347">MSNASPLFRAEVLQAKQVQWLGNIRIGRPASFAWVTGTALLLAAALIAFAWLGEVTGKAKLPGLLVPSGGLLQIAAPQAGQVAEVLVQEGEVVRPGQALMRLHSERITGSGEASALNAQAIAQRRAGLDTERLLTQQQARQRQDALNDRLRSLQAEERQAQGELDTSRLRAQLAVKSQERFAELARSGFVSASQVQQKQEELLDLQLRERNAERSLQALLRDTQALRAELTSTLTSAQTTLAQIDRSLAALSQESIENEARLGLTITAPQAATVSALTLHPGQAVQTGQTLISLVSQQREAAAESAPGSLEAQLFAPSRTTGFVRPGQTVWLRYAAYPYQKFGMAEGKVTAVSQTPIAAQDLPLGQAQALLSAAQSNEPLYRITVQLGRQAVTVYGKSQPLKAG</sequence>
<keyword evidence="2" id="KW-0472">Membrane</keyword>
<feature type="coiled-coil region" evidence="1">
    <location>
        <begin position="195"/>
        <end position="254"/>
    </location>
</feature>
<comment type="caution">
    <text evidence="3">The sequence shown here is derived from an EMBL/GenBank/DDBJ whole genome shotgun (WGS) entry which is preliminary data.</text>
</comment>
<keyword evidence="4" id="KW-1185">Reference proteome</keyword>
<keyword evidence="2" id="KW-0812">Transmembrane</keyword>
<name>A0ABT2YCY3_9BURK</name>
<dbReference type="PRINTS" id="PR01490">
    <property type="entry name" value="RTXTOXIND"/>
</dbReference>
<feature type="transmembrane region" description="Helical" evidence="2">
    <location>
        <begin position="32"/>
        <end position="52"/>
    </location>
</feature>
<proteinExistence type="predicted"/>
<dbReference type="EMBL" id="JAJIRN010000003">
    <property type="protein sequence ID" value="MCV2367886.1"/>
    <property type="molecule type" value="Genomic_DNA"/>
</dbReference>
<evidence type="ECO:0000256" key="2">
    <source>
        <dbReference type="SAM" id="Phobius"/>
    </source>
</evidence>
<keyword evidence="1" id="KW-0175">Coiled coil</keyword>
<dbReference type="Gene3D" id="2.40.50.100">
    <property type="match status" value="1"/>
</dbReference>
<gene>
    <name evidence="3" type="ORF">LNV07_07230</name>
</gene>
<dbReference type="InterPro" id="IPR050739">
    <property type="entry name" value="MFP"/>
</dbReference>
<protein>
    <submittedName>
        <fullName evidence="3">HlyD family secretion protein</fullName>
    </submittedName>
</protein>
<evidence type="ECO:0000313" key="3">
    <source>
        <dbReference type="EMBL" id="MCV2367886.1"/>
    </source>
</evidence>
<dbReference type="RefSeq" id="WP_263570514.1">
    <property type="nucleotide sequence ID" value="NZ_JAJIRN010000003.1"/>
</dbReference>
<evidence type="ECO:0000256" key="1">
    <source>
        <dbReference type="SAM" id="Coils"/>
    </source>
</evidence>
<dbReference type="PANTHER" id="PTHR30386:SF28">
    <property type="entry name" value="EXPORTED PROTEIN"/>
    <property type="match status" value="1"/>
</dbReference>
<dbReference type="InterPro" id="IPR011053">
    <property type="entry name" value="Single_hybrid_motif"/>
</dbReference>
<dbReference type="Proteomes" id="UP001209701">
    <property type="component" value="Unassembled WGS sequence"/>
</dbReference>
<organism evidence="3 4">
    <name type="scientific">Roseateles oligotrophus</name>
    <dbReference type="NCBI Taxonomy" id="1769250"/>
    <lineage>
        <taxon>Bacteria</taxon>
        <taxon>Pseudomonadati</taxon>
        <taxon>Pseudomonadota</taxon>
        <taxon>Betaproteobacteria</taxon>
        <taxon>Burkholderiales</taxon>
        <taxon>Sphaerotilaceae</taxon>
        <taxon>Roseateles</taxon>
    </lineage>
</organism>
<evidence type="ECO:0000313" key="4">
    <source>
        <dbReference type="Proteomes" id="UP001209701"/>
    </source>
</evidence>
<reference evidence="3 4" key="1">
    <citation type="submission" date="2021-11" db="EMBL/GenBank/DDBJ databases">
        <authorList>
            <person name="Liang Q."/>
            <person name="Mou H."/>
            <person name="Liu Z."/>
        </authorList>
    </citation>
    <scope>NUCLEOTIDE SEQUENCE [LARGE SCALE GENOMIC DNA]</scope>
    <source>
        <strain evidence="3 4">CHU3</strain>
    </source>
</reference>
<feature type="coiled-coil region" evidence="1">
    <location>
        <begin position="136"/>
        <end position="170"/>
    </location>
</feature>
<dbReference type="SUPFAM" id="SSF51230">
    <property type="entry name" value="Single hybrid motif"/>
    <property type="match status" value="1"/>
</dbReference>